<sequence length="116" mass="13400">MLPDFILILSKNHALKHISFPHSGAGFILHNMTPKTFFEKYKRVVIPFQLRLDERAFGISNEESRGNTVITTATFILKKHTDREKIKALSTTFPGNDPNEVFQDLLRLQKLCEEKE</sequence>
<proteinExistence type="predicted"/>
<organism evidence="1 2">
    <name type="scientific">Oxalobacter vibrioformis</name>
    <dbReference type="NCBI Taxonomy" id="933080"/>
    <lineage>
        <taxon>Bacteria</taxon>
        <taxon>Pseudomonadati</taxon>
        <taxon>Pseudomonadota</taxon>
        <taxon>Betaproteobacteria</taxon>
        <taxon>Burkholderiales</taxon>
        <taxon>Oxalobacteraceae</taxon>
        <taxon>Oxalobacter</taxon>
    </lineage>
</organism>
<dbReference type="AlphaFoldDB" id="A0A9E9P3T2"/>
<dbReference type="Proteomes" id="UP001156215">
    <property type="component" value="Chromosome"/>
</dbReference>
<gene>
    <name evidence="1" type="ORF">NB640_01550</name>
</gene>
<dbReference type="KEGG" id="ovb:NB640_01550"/>
<evidence type="ECO:0000313" key="2">
    <source>
        <dbReference type="Proteomes" id="UP001156215"/>
    </source>
</evidence>
<dbReference type="EMBL" id="CP098242">
    <property type="protein sequence ID" value="WAW10378.1"/>
    <property type="molecule type" value="Genomic_DNA"/>
</dbReference>
<name>A0A9E9P3T2_9BURK</name>
<evidence type="ECO:0000313" key="1">
    <source>
        <dbReference type="EMBL" id="WAW10378.1"/>
    </source>
</evidence>
<reference evidence="1" key="1">
    <citation type="journal article" date="2022" name="Front. Microbiol.">
        <title>New perspectives on an old grouping: The genomic and phenotypic variability of Oxalobacter formigenes and the implications for calcium oxalate stone prevention.</title>
        <authorList>
            <person name="Chmiel J.A."/>
            <person name="Carr C."/>
            <person name="Stuivenberg G.A."/>
            <person name="Venema R."/>
            <person name="Chanyi R.M."/>
            <person name="Al K.F."/>
            <person name="Giguere D."/>
            <person name="Say H."/>
            <person name="Akouris P.P."/>
            <person name="Dominguez Romero S.A."/>
            <person name="Kwong A."/>
            <person name="Tai V."/>
            <person name="Koval S.F."/>
            <person name="Razvi H."/>
            <person name="Bjazevic J."/>
            <person name="Burton J.P."/>
        </authorList>
    </citation>
    <scope>NUCLEOTIDE SEQUENCE</scope>
    <source>
        <strain evidence="1">WoOx3</strain>
    </source>
</reference>
<dbReference type="RefSeq" id="WP_269309390.1">
    <property type="nucleotide sequence ID" value="NZ_CP098242.1"/>
</dbReference>
<accession>A0A9E9P3T2</accession>
<protein>
    <submittedName>
        <fullName evidence="1">Uncharacterized protein</fullName>
    </submittedName>
</protein>
<keyword evidence="2" id="KW-1185">Reference proteome</keyword>